<dbReference type="FunFam" id="3.40.50.300:FF:000076">
    <property type="entry name" value="Replicative DNA helicase"/>
    <property type="match status" value="1"/>
</dbReference>
<keyword evidence="3 14" id="KW-0639">Primosome</keyword>
<evidence type="ECO:0000256" key="11">
    <source>
        <dbReference type="ARBA" id="ARBA00044932"/>
    </source>
</evidence>
<keyword evidence="9 14" id="KW-0238">DNA-binding</keyword>
<dbReference type="GO" id="GO:0003677">
    <property type="term" value="F:DNA binding"/>
    <property type="evidence" value="ECO:0007669"/>
    <property type="project" value="UniProtKB-UniRule"/>
</dbReference>
<feature type="domain" description="SF4 helicase" evidence="15">
    <location>
        <begin position="191"/>
        <end position="489"/>
    </location>
</feature>
<evidence type="ECO:0000259" key="15">
    <source>
        <dbReference type="PROSITE" id="PS51199"/>
    </source>
</evidence>
<dbReference type="GO" id="GO:0005829">
    <property type="term" value="C:cytosol"/>
    <property type="evidence" value="ECO:0007669"/>
    <property type="project" value="TreeGrafter"/>
</dbReference>
<dbReference type="SMART" id="SM00382">
    <property type="entry name" value="AAA"/>
    <property type="match status" value="1"/>
</dbReference>
<dbReference type="Proteomes" id="UP000245086">
    <property type="component" value="Unassembled WGS sequence"/>
</dbReference>
<dbReference type="GO" id="GO:0005524">
    <property type="term" value="F:ATP binding"/>
    <property type="evidence" value="ECO:0007669"/>
    <property type="project" value="UniProtKB-UniRule"/>
</dbReference>
<keyword evidence="7 14" id="KW-0347">Helicase</keyword>
<dbReference type="GO" id="GO:1990077">
    <property type="term" value="C:primosome complex"/>
    <property type="evidence" value="ECO:0007669"/>
    <property type="project" value="UniProtKB-UniRule"/>
</dbReference>
<evidence type="ECO:0000256" key="7">
    <source>
        <dbReference type="ARBA" id="ARBA00022806"/>
    </source>
</evidence>
<keyword evidence="10" id="KW-0413">Isomerase</keyword>
<dbReference type="EC" id="5.6.2.3" evidence="13 14"/>
<keyword evidence="8 14" id="KW-0067">ATP-binding</keyword>
<comment type="subunit">
    <text evidence="2">Homohexamer.</text>
</comment>
<evidence type="ECO:0000256" key="12">
    <source>
        <dbReference type="ARBA" id="ARBA00048954"/>
    </source>
</evidence>
<dbReference type="NCBIfam" id="NF006606">
    <property type="entry name" value="PRK09165.1"/>
    <property type="match status" value="1"/>
</dbReference>
<dbReference type="Pfam" id="PF03796">
    <property type="entry name" value="DnaB_C"/>
    <property type="match status" value="1"/>
</dbReference>
<gene>
    <name evidence="16" type="primary">dnaC</name>
    <name evidence="16" type="ORF">PbB2_00993</name>
</gene>
<accession>A0A2P2E8D3</accession>
<evidence type="ECO:0000256" key="5">
    <source>
        <dbReference type="ARBA" id="ARBA00022741"/>
    </source>
</evidence>
<dbReference type="NCBIfam" id="TIGR00665">
    <property type="entry name" value="DnaB"/>
    <property type="match status" value="1"/>
</dbReference>
<dbReference type="CDD" id="cd00984">
    <property type="entry name" value="DnaB_C"/>
    <property type="match status" value="1"/>
</dbReference>
<dbReference type="InterPro" id="IPR007693">
    <property type="entry name" value="DNA_helicase_DnaB-like_N"/>
</dbReference>
<protein>
    <recommendedName>
        <fullName evidence="13 14">Replicative DNA helicase</fullName>
        <ecNumber evidence="13 14">5.6.2.3</ecNumber>
    </recommendedName>
</protein>
<keyword evidence="17" id="KW-1185">Reference proteome</keyword>
<dbReference type="GO" id="GO:0043139">
    <property type="term" value="F:5'-3' DNA helicase activity"/>
    <property type="evidence" value="ECO:0007669"/>
    <property type="project" value="UniProtKB-EC"/>
</dbReference>
<name>A0A2P2E8D3_9PROT</name>
<evidence type="ECO:0000313" key="17">
    <source>
        <dbReference type="Proteomes" id="UP000245086"/>
    </source>
</evidence>
<dbReference type="PANTHER" id="PTHR30153:SF2">
    <property type="entry name" value="REPLICATIVE DNA HELICASE"/>
    <property type="match status" value="1"/>
</dbReference>
<dbReference type="GO" id="GO:0042802">
    <property type="term" value="F:identical protein binding"/>
    <property type="evidence" value="ECO:0007669"/>
    <property type="project" value="UniProtKB-ARBA"/>
</dbReference>
<sequence>MADGNVTPLDPARALRTAPHNLDAEQALIGAILVDNQVTSRIGDMLKSVHFYDPVHGRIYDTMIRMIQKGSLADGITLHAKFSQDGALKDIGGAAYLATLVDAAADPAAAPDYAKLIFDLAVRRDLIRIGSEMMADASEHEDTMEGGARLIEVAERKLYTLAETGQLNQGFKSFAASLAATIDITAAAFKRDGQLIGVPTGLNEIDRMLGGLHKSDLLILAGRPSMGKTALATNIAFNAAKRFKREAKPDGSYQTIDGGVVAFYSLEMSAEQLTMRLLADYTGIGSDRMRRGDLDKEEYARLREAAIELQSLPLYIDDTGGLSISALAARARRLQRQHGLDLIVVDYLQLVTASGSKRSDNRVQEVSEITQGLKALAKELQVPIIALSQLSRQVENREDKRPQLADLRESGSIEQDADVVMFVYRHAYYLERQEPKPGTTEHFQWQEEVSEMRNIAEVIIGKQRHGPIGKVRLGFQAELTKFTNLESSGRYESLDD</sequence>
<evidence type="ECO:0000313" key="16">
    <source>
        <dbReference type="EMBL" id="GBF57328.1"/>
    </source>
</evidence>
<dbReference type="InterPro" id="IPR003593">
    <property type="entry name" value="AAA+_ATPase"/>
</dbReference>
<dbReference type="InterPro" id="IPR016136">
    <property type="entry name" value="DNA_helicase_N/primase_C"/>
</dbReference>
<reference evidence="16 17" key="1">
    <citation type="journal article" date="2018" name="Genome Announc.">
        <title>Draft Genome Sequence of "Candidatus Phycosocius bacilliformis," an Alphaproteobacterial Ectosymbiont of the Hydrocarbon-Producing Green Alga Botryococcus braunii.</title>
        <authorList>
            <person name="Tanabe Y."/>
            <person name="Yamaguchi H."/>
            <person name="Watanabe M.M."/>
        </authorList>
    </citation>
    <scope>NUCLEOTIDE SEQUENCE [LARGE SCALE GENOMIC DNA]</scope>
    <source>
        <strain evidence="16 17">BOTRYCO-2</strain>
    </source>
</reference>
<dbReference type="GO" id="GO:0016887">
    <property type="term" value="F:ATP hydrolysis activity"/>
    <property type="evidence" value="ECO:0007669"/>
    <property type="project" value="RHEA"/>
</dbReference>
<keyword evidence="5 14" id="KW-0547">Nucleotide-binding</keyword>
<proteinExistence type="inferred from homology"/>
<dbReference type="AlphaFoldDB" id="A0A2P2E8D3"/>
<dbReference type="Gene3D" id="3.40.50.300">
    <property type="entry name" value="P-loop containing nucleotide triphosphate hydrolases"/>
    <property type="match status" value="1"/>
</dbReference>
<dbReference type="InterPro" id="IPR036185">
    <property type="entry name" value="DNA_heli_DnaB-like_N_sf"/>
</dbReference>
<comment type="function">
    <text evidence="11 14">The main replicative DNA helicase, it participates in initiation and elongation during chromosome replication. Travels ahead of the DNA replisome, separating dsDNA into templates for DNA synthesis. A processive ATP-dependent 5'-3' DNA helicase it has DNA-dependent ATPase activity.</text>
</comment>
<dbReference type="PROSITE" id="PS51199">
    <property type="entry name" value="SF4_HELICASE"/>
    <property type="match status" value="1"/>
</dbReference>
<evidence type="ECO:0000256" key="9">
    <source>
        <dbReference type="ARBA" id="ARBA00023125"/>
    </source>
</evidence>
<dbReference type="SUPFAM" id="SSF52540">
    <property type="entry name" value="P-loop containing nucleoside triphosphate hydrolases"/>
    <property type="match status" value="1"/>
</dbReference>
<evidence type="ECO:0000256" key="10">
    <source>
        <dbReference type="ARBA" id="ARBA00023235"/>
    </source>
</evidence>
<comment type="catalytic activity">
    <reaction evidence="12 14">
        <text>ATP + H2O = ADP + phosphate + H(+)</text>
        <dbReference type="Rhea" id="RHEA:13065"/>
        <dbReference type="ChEBI" id="CHEBI:15377"/>
        <dbReference type="ChEBI" id="CHEBI:15378"/>
        <dbReference type="ChEBI" id="CHEBI:30616"/>
        <dbReference type="ChEBI" id="CHEBI:43474"/>
        <dbReference type="ChEBI" id="CHEBI:456216"/>
        <dbReference type="EC" id="5.6.2.3"/>
    </reaction>
</comment>
<dbReference type="SUPFAM" id="SSF48024">
    <property type="entry name" value="N-terminal domain of DnaB helicase"/>
    <property type="match status" value="1"/>
</dbReference>
<evidence type="ECO:0000256" key="13">
    <source>
        <dbReference type="NCBIfam" id="TIGR00665"/>
    </source>
</evidence>
<evidence type="ECO:0000256" key="6">
    <source>
        <dbReference type="ARBA" id="ARBA00022801"/>
    </source>
</evidence>
<evidence type="ECO:0000256" key="1">
    <source>
        <dbReference type="ARBA" id="ARBA00008428"/>
    </source>
</evidence>
<dbReference type="OrthoDB" id="9773982at2"/>
<keyword evidence="4 14" id="KW-0235">DNA replication</keyword>
<dbReference type="PANTHER" id="PTHR30153">
    <property type="entry name" value="REPLICATIVE DNA HELICASE DNAB"/>
    <property type="match status" value="1"/>
</dbReference>
<comment type="similarity">
    <text evidence="1 14">Belongs to the helicase family. DnaB subfamily.</text>
</comment>
<evidence type="ECO:0000256" key="2">
    <source>
        <dbReference type="ARBA" id="ARBA00011643"/>
    </source>
</evidence>
<dbReference type="RefSeq" id="WP_108984181.1">
    <property type="nucleotide sequence ID" value="NZ_BFBR01000002.1"/>
</dbReference>
<dbReference type="EMBL" id="BFBR01000002">
    <property type="protein sequence ID" value="GBF57328.1"/>
    <property type="molecule type" value="Genomic_DNA"/>
</dbReference>
<evidence type="ECO:0000256" key="14">
    <source>
        <dbReference type="RuleBase" id="RU362085"/>
    </source>
</evidence>
<dbReference type="InterPro" id="IPR007694">
    <property type="entry name" value="DNA_helicase_DnaB-like_C"/>
</dbReference>
<dbReference type="InterPro" id="IPR027417">
    <property type="entry name" value="P-loop_NTPase"/>
</dbReference>
<evidence type="ECO:0000256" key="8">
    <source>
        <dbReference type="ARBA" id="ARBA00022840"/>
    </source>
</evidence>
<evidence type="ECO:0000256" key="3">
    <source>
        <dbReference type="ARBA" id="ARBA00022515"/>
    </source>
</evidence>
<evidence type="ECO:0000256" key="4">
    <source>
        <dbReference type="ARBA" id="ARBA00022705"/>
    </source>
</evidence>
<dbReference type="GO" id="GO:0006269">
    <property type="term" value="P:DNA replication, synthesis of primer"/>
    <property type="evidence" value="ECO:0007669"/>
    <property type="project" value="UniProtKB-UniRule"/>
</dbReference>
<organism evidence="16 17">
    <name type="scientific">Candidatus Phycosocius bacilliformis</name>
    <dbReference type="NCBI Taxonomy" id="1445552"/>
    <lineage>
        <taxon>Bacteria</taxon>
        <taxon>Pseudomonadati</taxon>
        <taxon>Pseudomonadota</taxon>
        <taxon>Alphaproteobacteria</taxon>
        <taxon>Caulobacterales</taxon>
        <taxon>Caulobacterales incertae sedis</taxon>
        <taxon>Candidatus Phycosocius</taxon>
    </lineage>
</organism>
<keyword evidence="6 14" id="KW-0378">Hydrolase</keyword>
<comment type="caution">
    <text evidence="16">The sequence shown here is derived from an EMBL/GenBank/DDBJ whole genome shotgun (WGS) entry which is preliminary data.</text>
</comment>
<dbReference type="Gene3D" id="1.10.860.10">
    <property type="entry name" value="DNAb Helicase, Chain A"/>
    <property type="match status" value="1"/>
</dbReference>
<dbReference type="Pfam" id="PF00772">
    <property type="entry name" value="DnaB"/>
    <property type="match status" value="1"/>
</dbReference>
<dbReference type="InterPro" id="IPR007692">
    <property type="entry name" value="DNA_helicase_DnaB"/>
</dbReference>